<dbReference type="Pfam" id="PF03473">
    <property type="entry name" value="MOSC"/>
    <property type="match status" value="1"/>
</dbReference>
<evidence type="ECO:0000259" key="1">
    <source>
        <dbReference type="PROSITE" id="PS51340"/>
    </source>
</evidence>
<name>A4XCI3_SALTO</name>
<protein>
    <submittedName>
        <fullName evidence="2">MOSC domain containing protein</fullName>
    </submittedName>
</protein>
<evidence type="ECO:0000313" key="3">
    <source>
        <dbReference type="Proteomes" id="UP000000235"/>
    </source>
</evidence>
<dbReference type="Gene3D" id="2.40.33.20">
    <property type="entry name" value="PK beta-barrel domain-like"/>
    <property type="match status" value="1"/>
</dbReference>
<dbReference type="GO" id="GO:0030151">
    <property type="term" value="F:molybdenum ion binding"/>
    <property type="evidence" value="ECO:0007669"/>
    <property type="project" value="InterPro"/>
</dbReference>
<evidence type="ECO:0000313" key="2">
    <source>
        <dbReference type="EMBL" id="ABP56640.1"/>
    </source>
</evidence>
<sequence length="218" mass="23861">MGSILSVNLAVPEHSTAKRVGVTGINKQPVDRPVPVRAPGPKTTGLHSGLVGDQIFDIENHGGDDQAVYAYAREDYDWWEARLDRVLPGGIFGENLTTVGVDVNGAVIGETWRIGDSLELQPTFGRVPCATFQAKMAEPQWVKTFTRENRPGTYLRVVKPGEVQAGDSVSVVDRPAHGITIAAVFHAYLNEPELLPALTEVEDLPDSLRQLLRRRSRS</sequence>
<dbReference type="Proteomes" id="UP000000235">
    <property type="component" value="Chromosome"/>
</dbReference>
<dbReference type="PANTHER" id="PTHR30212:SF2">
    <property type="entry name" value="PROTEIN YIIM"/>
    <property type="match status" value="1"/>
</dbReference>
<gene>
    <name evidence="2" type="ordered locus">Strop_4212</name>
</gene>
<organism evidence="2 3">
    <name type="scientific">Salinispora tropica (strain ATCC BAA-916 / DSM 44818 / JCM 13857 / NBRC 105044 / CNB-440)</name>
    <dbReference type="NCBI Taxonomy" id="369723"/>
    <lineage>
        <taxon>Bacteria</taxon>
        <taxon>Bacillati</taxon>
        <taxon>Actinomycetota</taxon>
        <taxon>Actinomycetes</taxon>
        <taxon>Micromonosporales</taxon>
        <taxon>Micromonosporaceae</taxon>
        <taxon>Salinispora</taxon>
    </lineage>
</organism>
<dbReference type="InterPro" id="IPR011037">
    <property type="entry name" value="Pyrv_Knase-like_insert_dom_sf"/>
</dbReference>
<dbReference type="InterPro" id="IPR052353">
    <property type="entry name" value="Benzoxazolinone_Detox_Enz"/>
</dbReference>
<dbReference type="RefSeq" id="WP_012015404.1">
    <property type="nucleotide sequence ID" value="NC_009380.1"/>
</dbReference>
<accession>A4XCI3</accession>
<dbReference type="PROSITE" id="PS51340">
    <property type="entry name" value="MOSC"/>
    <property type="match status" value="1"/>
</dbReference>
<proteinExistence type="predicted"/>
<dbReference type="PANTHER" id="PTHR30212">
    <property type="entry name" value="PROTEIN YIIM"/>
    <property type="match status" value="1"/>
</dbReference>
<keyword evidence="3" id="KW-1185">Reference proteome</keyword>
<dbReference type="InterPro" id="IPR005302">
    <property type="entry name" value="MoCF_Sase_C"/>
</dbReference>
<dbReference type="GO" id="GO:0003824">
    <property type="term" value="F:catalytic activity"/>
    <property type="evidence" value="ECO:0007669"/>
    <property type="project" value="InterPro"/>
</dbReference>
<dbReference type="SUPFAM" id="SSF50800">
    <property type="entry name" value="PK beta-barrel domain-like"/>
    <property type="match status" value="1"/>
</dbReference>
<dbReference type="GO" id="GO:0030170">
    <property type="term" value="F:pyridoxal phosphate binding"/>
    <property type="evidence" value="ECO:0007669"/>
    <property type="project" value="InterPro"/>
</dbReference>
<feature type="domain" description="MOSC" evidence="1">
    <location>
        <begin position="28"/>
        <end position="172"/>
    </location>
</feature>
<dbReference type="HOGENOM" id="CLU_082566_0_1_11"/>
<dbReference type="PATRIC" id="fig|369723.5.peg.4356"/>
<dbReference type="EMBL" id="CP000667">
    <property type="protein sequence ID" value="ABP56640.1"/>
    <property type="molecule type" value="Genomic_DNA"/>
</dbReference>
<dbReference type="STRING" id="369723.Strop_4212"/>
<dbReference type="eggNOG" id="COG2258">
    <property type="taxonomic scope" value="Bacteria"/>
</dbReference>
<reference evidence="3" key="1">
    <citation type="journal article" date="2007" name="Proc. Natl. Acad. Sci. U.S.A.">
        <title>Genome sequencing reveals complex secondary metabolome in the marine actinomycete Salinispora tropica.</title>
        <authorList>
            <person name="Udwary D.W."/>
            <person name="Zeigler L."/>
            <person name="Asolkar R.N."/>
            <person name="Singan V."/>
            <person name="Lapidus A."/>
            <person name="Fenical W."/>
            <person name="Jensen P.R."/>
            <person name="Moore B.S."/>
        </authorList>
    </citation>
    <scope>NUCLEOTIDE SEQUENCE [LARGE SCALE GENOMIC DNA]</scope>
    <source>
        <strain evidence="3">ATCC BAA-916 / DSM 44818 / CNB-440</strain>
    </source>
</reference>
<dbReference type="AlphaFoldDB" id="A4XCI3"/>
<dbReference type="KEGG" id="stp:Strop_4212"/>